<evidence type="ECO:0000313" key="2">
    <source>
        <dbReference type="Proteomes" id="UP000320042"/>
    </source>
</evidence>
<comment type="caution">
    <text evidence="1">The sequence shown here is derived from an EMBL/GenBank/DDBJ whole genome shotgun (WGS) entry which is preliminary data.</text>
</comment>
<proteinExistence type="predicted"/>
<dbReference type="EMBL" id="VOEJ01000001">
    <property type="protein sequence ID" value="TWR31097.1"/>
    <property type="molecule type" value="Genomic_DNA"/>
</dbReference>
<accession>A0A563UI94</accession>
<name>A0A563UI94_9SPHI</name>
<sequence length="77" mass="8528">METEQFEAVLTGTDTPVSGIVTSIGDSVYEFRSLDDSLQITISRDANGHWKRIAGSEPYLSGWVDELSEQIQTSTNF</sequence>
<dbReference type="AlphaFoldDB" id="A0A563UI94"/>
<gene>
    <name evidence="1" type="ORF">FPZ43_01025</name>
</gene>
<dbReference type="OrthoDB" id="799945at2"/>
<evidence type="ECO:0000313" key="1">
    <source>
        <dbReference type="EMBL" id="TWR31097.1"/>
    </source>
</evidence>
<reference evidence="1 2" key="1">
    <citation type="submission" date="2019-07" db="EMBL/GenBank/DDBJ databases">
        <authorList>
            <person name="Kim J."/>
        </authorList>
    </citation>
    <scope>NUCLEOTIDE SEQUENCE [LARGE SCALE GENOMIC DNA]</scope>
    <source>
        <strain evidence="2">dk17</strain>
    </source>
</reference>
<organism evidence="1 2">
    <name type="scientific">Mucilaginibacter pallidiroseus</name>
    <dbReference type="NCBI Taxonomy" id="2599295"/>
    <lineage>
        <taxon>Bacteria</taxon>
        <taxon>Pseudomonadati</taxon>
        <taxon>Bacteroidota</taxon>
        <taxon>Sphingobacteriia</taxon>
        <taxon>Sphingobacteriales</taxon>
        <taxon>Sphingobacteriaceae</taxon>
        <taxon>Mucilaginibacter</taxon>
    </lineage>
</organism>
<protein>
    <submittedName>
        <fullName evidence="1">Uncharacterized protein</fullName>
    </submittedName>
</protein>
<keyword evidence="2" id="KW-1185">Reference proteome</keyword>
<dbReference type="Proteomes" id="UP000320042">
    <property type="component" value="Unassembled WGS sequence"/>
</dbReference>
<dbReference type="RefSeq" id="WP_146379996.1">
    <property type="nucleotide sequence ID" value="NZ_VOEJ01000001.1"/>
</dbReference>